<protein>
    <submittedName>
        <fullName evidence="1">Uncharacterized protein</fullName>
    </submittedName>
</protein>
<keyword evidence="2" id="KW-1185">Reference proteome</keyword>
<dbReference type="AlphaFoldDB" id="A0AAE0FMA2"/>
<evidence type="ECO:0000313" key="2">
    <source>
        <dbReference type="Proteomes" id="UP001190700"/>
    </source>
</evidence>
<reference evidence="1 2" key="1">
    <citation type="journal article" date="2015" name="Genome Biol. Evol.">
        <title>Comparative Genomics of a Bacterivorous Green Alga Reveals Evolutionary Causalities and Consequences of Phago-Mixotrophic Mode of Nutrition.</title>
        <authorList>
            <person name="Burns J.A."/>
            <person name="Paasch A."/>
            <person name="Narechania A."/>
            <person name="Kim E."/>
        </authorList>
    </citation>
    <scope>NUCLEOTIDE SEQUENCE [LARGE SCALE GENOMIC DNA]</scope>
    <source>
        <strain evidence="1 2">PLY_AMNH</strain>
    </source>
</reference>
<dbReference type="Proteomes" id="UP001190700">
    <property type="component" value="Unassembled WGS sequence"/>
</dbReference>
<comment type="caution">
    <text evidence="1">The sequence shown here is derived from an EMBL/GenBank/DDBJ whole genome shotgun (WGS) entry which is preliminary data.</text>
</comment>
<feature type="non-terminal residue" evidence="1">
    <location>
        <position position="1"/>
    </location>
</feature>
<proteinExistence type="predicted"/>
<dbReference type="EMBL" id="LGRX02016197">
    <property type="protein sequence ID" value="KAK3262436.1"/>
    <property type="molecule type" value="Genomic_DNA"/>
</dbReference>
<name>A0AAE0FMA2_9CHLO</name>
<evidence type="ECO:0000313" key="1">
    <source>
        <dbReference type="EMBL" id="KAK3262436.1"/>
    </source>
</evidence>
<sequence length="339" mass="38312">AKAELIQYGREAKAKLFRQLEAASSTLVQQIESDRGEEFQILKLALTQEQANTSKLLLFARAVGIRRTALINIQRWWRSHLWKHHNQGVPHHPALEEVPHLVERHRAVCAKLGEDFGLPGGLDQAELHGDRGDEAACRLYADVVKLEGLETTFQLLEAYDNVQHARRALNKGVEKPLRTFHSSFQREDGSIDHSFLPHVSSHAALMSHLQGEADVLGHHMKKNRSIRAELLKQCESATKRLKIPEPELYMQDLVEDAGTAITDDAIRYLQSIEAHMKGWIEANTLEKACHKLNMELVEGLRSIPMKTGQAARAQLKAQWDRKGQPSLAYEQAELEFVGE</sequence>
<organism evidence="1 2">
    <name type="scientific">Cymbomonas tetramitiformis</name>
    <dbReference type="NCBI Taxonomy" id="36881"/>
    <lineage>
        <taxon>Eukaryota</taxon>
        <taxon>Viridiplantae</taxon>
        <taxon>Chlorophyta</taxon>
        <taxon>Pyramimonadophyceae</taxon>
        <taxon>Pyramimonadales</taxon>
        <taxon>Pyramimonadaceae</taxon>
        <taxon>Cymbomonas</taxon>
    </lineage>
</organism>
<gene>
    <name evidence="1" type="ORF">CYMTET_28711</name>
</gene>
<accession>A0AAE0FMA2</accession>